<evidence type="ECO:0000313" key="3">
    <source>
        <dbReference type="Proteomes" id="UP000248889"/>
    </source>
</evidence>
<gene>
    <name evidence="2" type="ORF">DN069_11160</name>
</gene>
<proteinExistence type="predicted"/>
<dbReference type="InterPro" id="IPR016181">
    <property type="entry name" value="Acyl_CoA_acyltransferase"/>
</dbReference>
<dbReference type="OrthoDB" id="3452668at2"/>
<dbReference type="InterPro" id="IPR038740">
    <property type="entry name" value="BioF2-like_GNAT_dom"/>
</dbReference>
<keyword evidence="2" id="KW-0808">Transferase</keyword>
<dbReference type="Pfam" id="PF13480">
    <property type="entry name" value="Acetyltransf_6"/>
    <property type="match status" value="1"/>
</dbReference>
<dbReference type="EMBL" id="QKYN01000040">
    <property type="protein sequence ID" value="RAG85487.1"/>
    <property type="molecule type" value="Genomic_DNA"/>
</dbReference>
<dbReference type="SUPFAM" id="SSF55729">
    <property type="entry name" value="Acyl-CoA N-acyltransferases (Nat)"/>
    <property type="match status" value="1"/>
</dbReference>
<evidence type="ECO:0000313" key="2">
    <source>
        <dbReference type="EMBL" id="RAG85487.1"/>
    </source>
</evidence>
<organism evidence="2 3">
    <name type="scientific">Streptacidiphilus pinicola</name>
    <dbReference type="NCBI Taxonomy" id="2219663"/>
    <lineage>
        <taxon>Bacteria</taxon>
        <taxon>Bacillati</taxon>
        <taxon>Actinomycetota</taxon>
        <taxon>Actinomycetes</taxon>
        <taxon>Kitasatosporales</taxon>
        <taxon>Streptomycetaceae</taxon>
        <taxon>Streptacidiphilus</taxon>
    </lineage>
</organism>
<evidence type="ECO:0000259" key="1">
    <source>
        <dbReference type="Pfam" id="PF13480"/>
    </source>
</evidence>
<dbReference type="RefSeq" id="WP_111500755.1">
    <property type="nucleotide sequence ID" value="NZ_QKYN01000040.1"/>
</dbReference>
<dbReference type="AlphaFoldDB" id="A0A2X0ILG7"/>
<feature type="domain" description="BioF2-like acetyltransferase" evidence="1">
    <location>
        <begin position="177"/>
        <end position="320"/>
    </location>
</feature>
<protein>
    <submittedName>
        <fullName evidence="2">Glycosyl transferase family 1</fullName>
    </submittedName>
</protein>
<dbReference type="Proteomes" id="UP000248889">
    <property type="component" value="Unassembled WGS sequence"/>
</dbReference>
<dbReference type="GO" id="GO:0016740">
    <property type="term" value="F:transferase activity"/>
    <property type="evidence" value="ECO:0007669"/>
    <property type="project" value="UniProtKB-KW"/>
</dbReference>
<accession>A0A2X0ILG7</accession>
<name>A0A2X0ILG7_9ACTN</name>
<reference evidence="2 3" key="1">
    <citation type="submission" date="2018-06" db="EMBL/GenBank/DDBJ databases">
        <title>Streptacidiphilus pinicola sp. nov., isolated from pine grove soil.</title>
        <authorList>
            <person name="Roh S.G."/>
            <person name="Park S."/>
            <person name="Kim M.-K."/>
            <person name="Yun B.-R."/>
            <person name="Park J."/>
            <person name="Kim M.J."/>
            <person name="Kim Y.S."/>
            <person name="Kim S.B."/>
        </authorList>
    </citation>
    <scope>NUCLEOTIDE SEQUENCE [LARGE SCALE GENOMIC DNA]</scope>
    <source>
        <strain evidence="2 3">MMS16-CNU450</strain>
    </source>
</reference>
<keyword evidence="3" id="KW-1185">Reference proteome</keyword>
<sequence length="384" mass="43163">MTTSVGSSPWSVVMHKGDRALADFDDGVWDDLVDRCSAATPFQCYAWLESWWRSYGRPGRLRLVLVHHRGRLVGAAPLILRLRPFPVLVPIGAGLSDFGDVLLDDDLAEQTAEVLAQALARTSWTLVDLREVRANGAAQHLYRHWPGVRWRLPDSVCQRLPGVPMEELLQRLPGRSAKRMRAKLRKLDSAGVVARATAPHEVPDAVASLLRLHKLQWEGRRVTPEHLHDRFATHLTRAAASMVGSGRANVRQFLCDGELIACHFNVHGPDFTGTYLYGVLPTAREHLDISGMLLRECLAHAHLTGRSEVNLLRGTEPYKERWRPEQARNERLLMGGWAAMSAFGSALWLRTRIVQMARRQPWLVQLRSRLRVLASASLPSRPQA</sequence>
<comment type="caution">
    <text evidence="2">The sequence shown here is derived from an EMBL/GenBank/DDBJ whole genome shotgun (WGS) entry which is preliminary data.</text>
</comment>